<dbReference type="SUPFAM" id="SSF48726">
    <property type="entry name" value="Immunoglobulin"/>
    <property type="match status" value="1"/>
</dbReference>
<gene>
    <name evidence="5" type="ORF">DNTS_001289</name>
</gene>
<evidence type="ECO:0000259" key="4">
    <source>
        <dbReference type="PROSITE" id="PS50835"/>
    </source>
</evidence>
<organism evidence="5 6">
    <name type="scientific">Danionella cerebrum</name>
    <dbReference type="NCBI Taxonomy" id="2873325"/>
    <lineage>
        <taxon>Eukaryota</taxon>
        <taxon>Metazoa</taxon>
        <taxon>Chordata</taxon>
        <taxon>Craniata</taxon>
        <taxon>Vertebrata</taxon>
        <taxon>Euteleostomi</taxon>
        <taxon>Actinopterygii</taxon>
        <taxon>Neopterygii</taxon>
        <taxon>Teleostei</taxon>
        <taxon>Ostariophysi</taxon>
        <taxon>Cypriniformes</taxon>
        <taxon>Danionidae</taxon>
        <taxon>Danioninae</taxon>
        <taxon>Danionella</taxon>
    </lineage>
</organism>
<proteinExistence type="predicted"/>
<evidence type="ECO:0000256" key="1">
    <source>
        <dbReference type="ARBA" id="ARBA00023319"/>
    </source>
</evidence>
<dbReference type="PANTHER" id="PTHR14334">
    <property type="entry name" value="B-CELL ANTIGEN RECEPTOR COMPLEX-ASSOCIATED PROTEIN"/>
    <property type="match status" value="1"/>
</dbReference>
<keyword evidence="3" id="KW-0732">Signal</keyword>
<keyword evidence="2" id="KW-0472">Membrane</keyword>
<dbReference type="OrthoDB" id="8915525at2759"/>
<dbReference type="InterPro" id="IPR007110">
    <property type="entry name" value="Ig-like_dom"/>
</dbReference>
<protein>
    <recommendedName>
        <fullName evidence="4">Ig-like domain-containing protein</fullName>
    </recommendedName>
</protein>
<feature type="transmembrane region" description="Helical" evidence="2">
    <location>
        <begin position="145"/>
        <end position="166"/>
    </location>
</feature>
<dbReference type="AlphaFoldDB" id="A0A553Q3N2"/>
<feature type="domain" description="Ig-like" evidence="4">
    <location>
        <begin position="40"/>
        <end position="120"/>
    </location>
</feature>
<dbReference type="InterPro" id="IPR013783">
    <property type="entry name" value="Ig-like_fold"/>
</dbReference>
<keyword evidence="1" id="KW-0393">Immunoglobulin domain</keyword>
<dbReference type="STRING" id="623744.A0A553Q3N2"/>
<reference evidence="5 6" key="1">
    <citation type="journal article" date="2019" name="Sci. Data">
        <title>Hybrid genome assembly and annotation of Danionella translucida.</title>
        <authorList>
            <person name="Kadobianskyi M."/>
            <person name="Schulze L."/>
            <person name="Schuelke M."/>
            <person name="Judkewitz B."/>
        </authorList>
    </citation>
    <scope>NUCLEOTIDE SEQUENCE [LARGE SCALE GENOMIC DNA]</scope>
    <source>
        <strain evidence="5 6">Bolton</strain>
    </source>
</reference>
<name>A0A553Q3N2_9TELE</name>
<dbReference type="GO" id="GO:0019815">
    <property type="term" value="C:B cell receptor complex"/>
    <property type="evidence" value="ECO:0007669"/>
    <property type="project" value="TreeGrafter"/>
</dbReference>
<dbReference type="Proteomes" id="UP000316079">
    <property type="component" value="Unassembled WGS sequence"/>
</dbReference>
<dbReference type="GO" id="GO:0050853">
    <property type="term" value="P:B cell receptor signaling pathway"/>
    <property type="evidence" value="ECO:0007669"/>
    <property type="project" value="TreeGrafter"/>
</dbReference>
<keyword evidence="2" id="KW-0812">Transmembrane</keyword>
<dbReference type="InterPro" id="IPR013151">
    <property type="entry name" value="Immunoglobulin_dom"/>
</dbReference>
<feature type="signal peptide" evidence="3">
    <location>
        <begin position="1"/>
        <end position="18"/>
    </location>
</feature>
<evidence type="ECO:0000256" key="2">
    <source>
        <dbReference type="SAM" id="Phobius"/>
    </source>
</evidence>
<accession>A0A553Q3N2</accession>
<keyword evidence="2" id="KW-1133">Transmembrane helix</keyword>
<dbReference type="PROSITE" id="PS50835">
    <property type="entry name" value="IG_LIKE"/>
    <property type="match status" value="1"/>
</dbReference>
<dbReference type="SMART" id="SM00409">
    <property type="entry name" value="IG"/>
    <property type="match status" value="1"/>
</dbReference>
<dbReference type="GO" id="GO:0030183">
    <property type="term" value="P:B cell differentiation"/>
    <property type="evidence" value="ECO:0007669"/>
    <property type="project" value="TreeGrafter"/>
</dbReference>
<keyword evidence="6" id="KW-1185">Reference proteome</keyword>
<evidence type="ECO:0000313" key="5">
    <source>
        <dbReference type="EMBL" id="TRY84528.1"/>
    </source>
</evidence>
<dbReference type="Pfam" id="PF00047">
    <property type="entry name" value="ig"/>
    <property type="match status" value="1"/>
</dbReference>
<evidence type="ECO:0000313" key="6">
    <source>
        <dbReference type="Proteomes" id="UP000316079"/>
    </source>
</evidence>
<dbReference type="EMBL" id="SRMA01026399">
    <property type="protein sequence ID" value="TRY84528.1"/>
    <property type="molecule type" value="Genomic_DNA"/>
</dbReference>
<dbReference type="GO" id="GO:0009897">
    <property type="term" value="C:external side of plasma membrane"/>
    <property type="evidence" value="ECO:0007669"/>
    <property type="project" value="TreeGrafter"/>
</dbReference>
<dbReference type="InterPro" id="IPR003599">
    <property type="entry name" value="Ig_sub"/>
</dbReference>
<sequence length="215" mass="24723">MEFKVAVVVVFWAATAAATSEELRLEADQPLQRVPISHDATVRCCFRWKKRPQVTWIMNIQTINHTTVPRAVDLSQRVKHAPAEEKHEIKCHKLVLSSVRLEDTGLYQCMLNHSTLLTFSHGTFLQVFIPLQKTLNLSESVKNSILTAEGVLLLLCVLFPGTVLLCKTRRLNELQRRKGREEENIYEGLNLDDCTSEYHQIQRRCRHDPYEDVAS</sequence>
<evidence type="ECO:0000256" key="3">
    <source>
        <dbReference type="SAM" id="SignalP"/>
    </source>
</evidence>
<dbReference type="PANTHER" id="PTHR14334:SF1">
    <property type="entry name" value="B-CELL ANTIGEN RECEPTOR COMPLEX-ASSOCIATED PROTEIN ALPHA CHAIN"/>
    <property type="match status" value="1"/>
</dbReference>
<dbReference type="Gene3D" id="2.60.40.10">
    <property type="entry name" value="Immunoglobulins"/>
    <property type="match status" value="1"/>
</dbReference>
<feature type="chain" id="PRO_5022197532" description="Ig-like domain-containing protein" evidence="3">
    <location>
        <begin position="19"/>
        <end position="215"/>
    </location>
</feature>
<comment type="caution">
    <text evidence="5">The sequence shown here is derived from an EMBL/GenBank/DDBJ whole genome shotgun (WGS) entry which is preliminary data.</text>
</comment>
<dbReference type="InterPro" id="IPR036179">
    <property type="entry name" value="Ig-like_dom_sf"/>
</dbReference>